<name>A0A0E9WGC7_ANGAN</name>
<protein>
    <submittedName>
        <fullName evidence="1">Uncharacterized protein</fullName>
    </submittedName>
</protein>
<reference evidence="1" key="2">
    <citation type="journal article" date="2015" name="Fish Shellfish Immunol.">
        <title>Early steps in the European eel (Anguilla anguilla)-Vibrio vulnificus interaction in the gills: Role of the RtxA13 toxin.</title>
        <authorList>
            <person name="Callol A."/>
            <person name="Pajuelo D."/>
            <person name="Ebbesson L."/>
            <person name="Teles M."/>
            <person name="MacKenzie S."/>
            <person name="Amaro C."/>
        </authorList>
    </citation>
    <scope>NUCLEOTIDE SEQUENCE</scope>
</reference>
<dbReference type="AlphaFoldDB" id="A0A0E9WGC7"/>
<dbReference type="EMBL" id="GBXM01019175">
    <property type="protein sequence ID" value="JAH89402.1"/>
    <property type="molecule type" value="Transcribed_RNA"/>
</dbReference>
<proteinExistence type="predicted"/>
<accession>A0A0E9WGC7</accession>
<evidence type="ECO:0000313" key="1">
    <source>
        <dbReference type="EMBL" id="JAH89402.1"/>
    </source>
</evidence>
<organism evidence="1">
    <name type="scientific">Anguilla anguilla</name>
    <name type="common">European freshwater eel</name>
    <name type="synonym">Muraena anguilla</name>
    <dbReference type="NCBI Taxonomy" id="7936"/>
    <lineage>
        <taxon>Eukaryota</taxon>
        <taxon>Metazoa</taxon>
        <taxon>Chordata</taxon>
        <taxon>Craniata</taxon>
        <taxon>Vertebrata</taxon>
        <taxon>Euteleostomi</taxon>
        <taxon>Actinopterygii</taxon>
        <taxon>Neopterygii</taxon>
        <taxon>Teleostei</taxon>
        <taxon>Anguilliformes</taxon>
        <taxon>Anguillidae</taxon>
        <taxon>Anguilla</taxon>
    </lineage>
</organism>
<sequence>MSLNHLKIICFICGCLKSRWPTSLYYFLFYCEPYCDMGHIAVISMVS</sequence>
<reference evidence="1" key="1">
    <citation type="submission" date="2014-11" db="EMBL/GenBank/DDBJ databases">
        <authorList>
            <person name="Amaro Gonzalez C."/>
        </authorList>
    </citation>
    <scope>NUCLEOTIDE SEQUENCE</scope>
</reference>